<dbReference type="RefSeq" id="XP_046052794.1">
    <property type="nucleotide sequence ID" value="XM_046198943.1"/>
</dbReference>
<proteinExistence type="predicted"/>
<dbReference type="AlphaFoldDB" id="A0A9P9HQH4"/>
<name>A0A9P9HQH4_FUSRE</name>
<accession>A0A9P9HQH4</accession>
<organism evidence="1 2">
    <name type="scientific">Fusarium redolens</name>
    <dbReference type="NCBI Taxonomy" id="48865"/>
    <lineage>
        <taxon>Eukaryota</taxon>
        <taxon>Fungi</taxon>
        <taxon>Dikarya</taxon>
        <taxon>Ascomycota</taxon>
        <taxon>Pezizomycotina</taxon>
        <taxon>Sordariomycetes</taxon>
        <taxon>Hypocreomycetidae</taxon>
        <taxon>Hypocreales</taxon>
        <taxon>Nectriaceae</taxon>
        <taxon>Fusarium</taxon>
        <taxon>Fusarium redolens species complex</taxon>
    </lineage>
</organism>
<dbReference type="GeneID" id="70228897"/>
<gene>
    <name evidence="1" type="ORF">BKA55DRAFT_686494</name>
</gene>
<protein>
    <submittedName>
        <fullName evidence="1">Uncharacterized protein</fullName>
    </submittedName>
</protein>
<dbReference type="Proteomes" id="UP000720189">
    <property type="component" value="Unassembled WGS sequence"/>
</dbReference>
<sequence length="146" mass="17379">MTTFDAETFAFLSSIKKPTIEDGVIRTRLLDMVNNLQAPHPYEIMQWLQMREFRNFAFDNLRVDCVKTWAGYKTEVHFLWIFLRLGRFIAEMLGQERFECTVGGTCYQCPRPEVDKMDLEYSYDQWANEIDDMSVDMIFEDEDLLM</sequence>
<dbReference type="EMBL" id="JAGMUX010000004">
    <property type="protein sequence ID" value="KAH7260917.1"/>
    <property type="molecule type" value="Genomic_DNA"/>
</dbReference>
<evidence type="ECO:0000313" key="1">
    <source>
        <dbReference type="EMBL" id="KAH7260917.1"/>
    </source>
</evidence>
<keyword evidence="2" id="KW-1185">Reference proteome</keyword>
<evidence type="ECO:0000313" key="2">
    <source>
        <dbReference type="Proteomes" id="UP000720189"/>
    </source>
</evidence>
<dbReference type="OrthoDB" id="4994015at2759"/>
<comment type="caution">
    <text evidence="1">The sequence shown here is derived from an EMBL/GenBank/DDBJ whole genome shotgun (WGS) entry which is preliminary data.</text>
</comment>
<reference evidence="1" key="1">
    <citation type="journal article" date="2021" name="Nat. Commun.">
        <title>Genetic determinants of endophytism in the Arabidopsis root mycobiome.</title>
        <authorList>
            <person name="Mesny F."/>
            <person name="Miyauchi S."/>
            <person name="Thiergart T."/>
            <person name="Pickel B."/>
            <person name="Atanasova L."/>
            <person name="Karlsson M."/>
            <person name="Huettel B."/>
            <person name="Barry K.W."/>
            <person name="Haridas S."/>
            <person name="Chen C."/>
            <person name="Bauer D."/>
            <person name="Andreopoulos W."/>
            <person name="Pangilinan J."/>
            <person name="LaButti K."/>
            <person name="Riley R."/>
            <person name="Lipzen A."/>
            <person name="Clum A."/>
            <person name="Drula E."/>
            <person name="Henrissat B."/>
            <person name="Kohler A."/>
            <person name="Grigoriev I.V."/>
            <person name="Martin F.M."/>
            <person name="Hacquard S."/>
        </authorList>
    </citation>
    <scope>NUCLEOTIDE SEQUENCE</scope>
    <source>
        <strain evidence="1">MPI-CAGE-AT-0023</strain>
    </source>
</reference>